<evidence type="ECO:0000259" key="2">
    <source>
        <dbReference type="Pfam" id="PF14219"/>
    </source>
</evidence>
<keyword evidence="1" id="KW-0472">Membrane</keyword>
<dbReference type="RefSeq" id="WP_260193280.1">
    <property type="nucleotide sequence ID" value="NZ_JAFFZE010000016.1"/>
</dbReference>
<feature type="transmembrane region" description="Helical" evidence="1">
    <location>
        <begin position="73"/>
        <end position="95"/>
    </location>
</feature>
<reference evidence="3 4" key="1">
    <citation type="submission" date="2021-02" db="EMBL/GenBank/DDBJ databases">
        <title>Actinophytocola xerophila sp. nov., isolated from soil of cotton cropping field.</title>
        <authorList>
            <person name="Huang R."/>
            <person name="Chen X."/>
            <person name="Ge X."/>
            <person name="Liu W."/>
        </authorList>
    </citation>
    <scope>NUCLEOTIDE SEQUENCE [LARGE SCALE GENOMIC DNA]</scope>
    <source>
        <strain evidence="3 4">S1-96</strain>
    </source>
</reference>
<evidence type="ECO:0000256" key="1">
    <source>
        <dbReference type="SAM" id="Phobius"/>
    </source>
</evidence>
<feature type="transmembrane region" description="Helical" evidence="1">
    <location>
        <begin position="115"/>
        <end position="133"/>
    </location>
</feature>
<dbReference type="Pfam" id="PF14219">
    <property type="entry name" value="DUF4328"/>
    <property type="match status" value="1"/>
</dbReference>
<comment type="caution">
    <text evidence="3">The sequence shown here is derived from an EMBL/GenBank/DDBJ whole genome shotgun (WGS) entry which is preliminary data.</text>
</comment>
<protein>
    <submittedName>
        <fullName evidence="3">DUF4328 domain-containing protein</fullName>
    </submittedName>
</protein>
<name>A0ABT2JCM7_9PSEU</name>
<accession>A0ABT2JCM7</accession>
<feature type="transmembrane region" description="Helical" evidence="1">
    <location>
        <begin position="21"/>
        <end position="44"/>
    </location>
</feature>
<gene>
    <name evidence="3" type="ORF">JT362_21115</name>
</gene>
<keyword evidence="1" id="KW-0812">Transmembrane</keyword>
<dbReference type="Proteomes" id="UP001156441">
    <property type="component" value="Unassembled WGS sequence"/>
</dbReference>
<sequence>MTTHEPVLPDDTLLLKPLGGLATATSVLVATTCVVSVAEMWSFWSAYHTVEDYVAGFGGVTLADVDAADGRNLAIGIALLLATVATAVVLIVWLWQARLNAEQLRPDGHRMRRGWTIGGWFCPVVNLWFPFRIVTDIWSASVPPGTVARGRPVARWWTAWIATLIAVAIVRQDARYASTVEALESVAVANTVATVAQCLAGVFLIAVVRQVSSWQAVPRRV</sequence>
<feature type="domain" description="DUF4328" evidence="2">
    <location>
        <begin position="61"/>
        <end position="212"/>
    </location>
</feature>
<evidence type="ECO:0000313" key="4">
    <source>
        <dbReference type="Proteomes" id="UP001156441"/>
    </source>
</evidence>
<feature type="transmembrane region" description="Helical" evidence="1">
    <location>
        <begin position="153"/>
        <end position="170"/>
    </location>
</feature>
<dbReference type="InterPro" id="IPR025565">
    <property type="entry name" value="DUF4328"/>
</dbReference>
<proteinExistence type="predicted"/>
<dbReference type="EMBL" id="JAFFZE010000016">
    <property type="protein sequence ID" value="MCT2585622.1"/>
    <property type="molecule type" value="Genomic_DNA"/>
</dbReference>
<keyword evidence="4" id="KW-1185">Reference proteome</keyword>
<organism evidence="3 4">
    <name type="scientific">Actinophytocola gossypii</name>
    <dbReference type="NCBI Taxonomy" id="2812003"/>
    <lineage>
        <taxon>Bacteria</taxon>
        <taxon>Bacillati</taxon>
        <taxon>Actinomycetota</taxon>
        <taxon>Actinomycetes</taxon>
        <taxon>Pseudonocardiales</taxon>
        <taxon>Pseudonocardiaceae</taxon>
    </lineage>
</organism>
<feature type="transmembrane region" description="Helical" evidence="1">
    <location>
        <begin position="182"/>
        <end position="208"/>
    </location>
</feature>
<evidence type="ECO:0000313" key="3">
    <source>
        <dbReference type="EMBL" id="MCT2585622.1"/>
    </source>
</evidence>
<keyword evidence="1" id="KW-1133">Transmembrane helix</keyword>